<organism evidence="1 2">
    <name type="scientific">Oldenlandia corymbosa var. corymbosa</name>
    <dbReference type="NCBI Taxonomy" id="529605"/>
    <lineage>
        <taxon>Eukaryota</taxon>
        <taxon>Viridiplantae</taxon>
        <taxon>Streptophyta</taxon>
        <taxon>Embryophyta</taxon>
        <taxon>Tracheophyta</taxon>
        <taxon>Spermatophyta</taxon>
        <taxon>Magnoliopsida</taxon>
        <taxon>eudicotyledons</taxon>
        <taxon>Gunneridae</taxon>
        <taxon>Pentapetalae</taxon>
        <taxon>asterids</taxon>
        <taxon>lamiids</taxon>
        <taxon>Gentianales</taxon>
        <taxon>Rubiaceae</taxon>
        <taxon>Rubioideae</taxon>
        <taxon>Spermacoceae</taxon>
        <taxon>Hedyotis-Oldenlandia complex</taxon>
        <taxon>Oldenlandia</taxon>
    </lineage>
</organism>
<keyword evidence="2" id="KW-1185">Reference proteome</keyword>
<protein>
    <submittedName>
        <fullName evidence="1">OLC1v1023492C1</fullName>
    </submittedName>
</protein>
<gene>
    <name evidence="1" type="ORF">OLC1_LOCUS1447</name>
</gene>
<name>A0AAV1C2H6_OLDCO</name>
<evidence type="ECO:0000313" key="1">
    <source>
        <dbReference type="EMBL" id="CAI9089007.1"/>
    </source>
</evidence>
<accession>A0AAV1C2H6</accession>
<reference evidence="1" key="1">
    <citation type="submission" date="2023-03" db="EMBL/GenBank/DDBJ databases">
        <authorList>
            <person name="Julca I."/>
        </authorList>
    </citation>
    <scope>NUCLEOTIDE SEQUENCE</scope>
</reference>
<evidence type="ECO:0000313" key="2">
    <source>
        <dbReference type="Proteomes" id="UP001161247"/>
    </source>
</evidence>
<dbReference type="AlphaFoldDB" id="A0AAV1C2H6"/>
<dbReference type="Proteomes" id="UP001161247">
    <property type="component" value="Chromosome 1"/>
</dbReference>
<dbReference type="PANTHER" id="PTHR46371">
    <property type="entry name" value="OS04G0464100 PROTEIN"/>
    <property type="match status" value="1"/>
</dbReference>
<dbReference type="EMBL" id="OX459118">
    <property type="protein sequence ID" value="CAI9089007.1"/>
    <property type="molecule type" value="Genomic_DNA"/>
</dbReference>
<proteinExistence type="predicted"/>
<sequence length="66" mass="7029">MSDPKTRKKALKTIVSCFGVDSIALQGESKDEIEVIGEGMDDAVTITKSLRKNVGHAEIVSLGPVD</sequence>
<dbReference type="Gene3D" id="3.30.70.100">
    <property type="match status" value="1"/>
</dbReference>
<dbReference type="InterPro" id="IPR044296">
    <property type="entry name" value="HIPP46"/>
</dbReference>